<dbReference type="GO" id="GO:0006325">
    <property type="term" value="P:chromatin organization"/>
    <property type="evidence" value="ECO:0007669"/>
    <property type="project" value="UniProtKB-KW"/>
</dbReference>
<dbReference type="RefSeq" id="XP_022661990.1">
    <property type="nucleotide sequence ID" value="XM_022806255.1"/>
</dbReference>
<comment type="subcellular location">
    <subcellularLocation>
        <location evidence="2">Mitochondrion</location>
    </subcellularLocation>
    <subcellularLocation>
        <location evidence="1">Nucleus</location>
    </subcellularLocation>
</comment>
<dbReference type="EnsemblMetazoa" id="XM_022806255">
    <property type="protein sequence ID" value="XP_022661990"/>
    <property type="gene ID" value="LOC111250676"/>
</dbReference>
<protein>
    <recommendedName>
        <fullName evidence="3">KAT8 regulatory NSL complex subunit 2</fullName>
    </recommendedName>
    <alternativeName>
        <fullName evidence="11">NSL complex protein NSL2</fullName>
    </alternativeName>
    <alternativeName>
        <fullName evidence="10">Non-specific lethal 2 homolog</fullName>
    </alternativeName>
</protein>
<dbReference type="KEGG" id="vde:111250676"/>
<name>A0A7M7KJP2_VARDE</name>
<feature type="region of interest" description="Disordered" evidence="14">
    <location>
        <begin position="388"/>
        <end position="484"/>
    </location>
</feature>
<dbReference type="Pfam" id="PF13891">
    <property type="entry name" value="zf-C3HC3H_KANSL2"/>
    <property type="match status" value="2"/>
</dbReference>
<comment type="subunit">
    <text evidence="13">Component of the NSL complex at least composed of KAT8/MOF, KANSL1, KANSL2, KANSL3, MCRS1, PHF20, OGT1/OGT, WDR5 and HCFC1.</text>
</comment>
<evidence type="ECO:0000256" key="9">
    <source>
        <dbReference type="ARBA" id="ARBA00023242"/>
    </source>
</evidence>
<evidence type="ECO:0000256" key="10">
    <source>
        <dbReference type="ARBA" id="ARBA00032947"/>
    </source>
</evidence>
<evidence type="ECO:0000256" key="8">
    <source>
        <dbReference type="ARBA" id="ARBA00023128"/>
    </source>
</evidence>
<dbReference type="OMA" id="DKRESLC"/>
<dbReference type="GO" id="GO:0005634">
    <property type="term" value="C:nucleus"/>
    <property type="evidence" value="ECO:0007669"/>
    <property type="project" value="UniProtKB-SubCell"/>
</dbReference>
<comment type="function">
    <text evidence="12">Non-catalytic component of the NSL histone acetyltransferase complex, a multiprotein complex that mediates histone H4 acetylation at 'Lys-5'- and 'Lys-8' (H4K5ac and H4K8ac) at transcription start sites and promotes transcription initiation. Required for NSL complex stability and for transcription of intraciliary transport genes in both ciliated and non-ciliated cells by regulating histone H4 acetylation at 'Lys-5'- and 'Lys-12' (H4K5ac and H4K12ac). This is necessary for cilium assembly in ciliated cells and for organization of the microtubule cytoskeleton in non-ciliated cells. Required within the NSL complex to maintain nuclear architecture stability by promoting KAT8-mediated acetylation of lamin LMNA.</text>
</comment>
<feature type="compositionally biased region" description="Polar residues" evidence="14">
    <location>
        <begin position="429"/>
        <end position="446"/>
    </location>
</feature>
<dbReference type="AlphaFoldDB" id="A0A7M7KJP2"/>
<proteinExistence type="predicted"/>
<evidence type="ECO:0000313" key="16">
    <source>
        <dbReference type="EnsemblMetazoa" id="XP_022661990"/>
    </source>
</evidence>
<keyword evidence="4" id="KW-1017">Isopeptide bond</keyword>
<dbReference type="InterPro" id="IPR026316">
    <property type="entry name" value="NSL2"/>
</dbReference>
<keyword evidence="8" id="KW-0496">Mitochondrion</keyword>
<evidence type="ECO:0000313" key="17">
    <source>
        <dbReference type="Proteomes" id="UP000594260"/>
    </source>
</evidence>
<dbReference type="PANTHER" id="PTHR13453">
    <property type="entry name" value="KAT8 REGULATORY NSL COMPLEX SUBUNIT 2"/>
    <property type="match status" value="1"/>
</dbReference>
<feature type="domain" description="KANL2-like probable zinc-finger" evidence="15">
    <location>
        <begin position="23"/>
        <end position="84"/>
    </location>
</feature>
<evidence type="ECO:0000256" key="11">
    <source>
        <dbReference type="ARBA" id="ARBA00033378"/>
    </source>
</evidence>
<evidence type="ECO:0000256" key="13">
    <source>
        <dbReference type="ARBA" id="ARBA00093543"/>
    </source>
</evidence>
<evidence type="ECO:0000256" key="3">
    <source>
        <dbReference type="ARBA" id="ARBA00015508"/>
    </source>
</evidence>
<keyword evidence="6" id="KW-0832">Ubl conjugation</keyword>
<dbReference type="InterPro" id="IPR025927">
    <property type="entry name" value="Znf_KANL2-like"/>
</dbReference>
<keyword evidence="5" id="KW-0597">Phosphoprotein</keyword>
<evidence type="ECO:0000256" key="2">
    <source>
        <dbReference type="ARBA" id="ARBA00004173"/>
    </source>
</evidence>
<keyword evidence="17" id="KW-1185">Reference proteome</keyword>
<evidence type="ECO:0000256" key="5">
    <source>
        <dbReference type="ARBA" id="ARBA00022553"/>
    </source>
</evidence>
<dbReference type="CTD" id="43529"/>
<dbReference type="EnsemblMetazoa" id="XM_022806254">
    <property type="protein sequence ID" value="XP_022661989"/>
    <property type="gene ID" value="LOC111250676"/>
</dbReference>
<dbReference type="GeneID" id="111250676"/>
<dbReference type="OrthoDB" id="677315at2759"/>
<evidence type="ECO:0000256" key="4">
    <source>
        <dbReference type="ARBA" id="ARBA00022499"/>
    </source>
</evidence>
<reference evidence="16" key="1">
    <citation type="submission" date="2021-01" db="UniProtKB">
        <authorList>
            <consortium name="EnsemblMetazoa"/>
        </authorList>
    </citation>
    <scope>IDENTIFICATION</scope>
</reference>
<evidence type="ECO:0000259" key="15">
    <source>
        <dbReference type="Pfam" id="PF13891"/>
    </source>
</evidence>
<dbReference type="InParanoid" id="A0A7M7KJP2"/>
<feature type="domain" description="KANL2-like probable zinc-finger" evidence="15">
    <location>
        <begin position="283"/>
        <end position="336"/>
    </location>
</feature>
<dbReference type="FunCoup" id="A0A7M7KJP2">
    <property type="interactions" value="1819"/>
</dbReference>
<dbReference type="RefSeq" id="XP_022661989.1">
    <property type="nucleotide sequence ID" value="XM_022806254.1"/>
</dbReference>
<sequence>MSNRVPRRISSDSEPAIPERKFCAYMHRVCQQPRIAGRKYCLRHVLEDRDSPYRQCQYVQPNTQRRCRYPAAKTERREYLCKIHVNRTKSGKAKRPMTLNETPFKVFESLEIYCQKAEHNAQMATTSRSTLKFFDPDSDQEAPLIENCYIYDGDSDAESVDEEMTDFKKHAGVFTAEEAARTTKEKMLRLQQLYLDQFHRLRYMYKERRRDYLYRQQFEKPHVGKDFNNPRDERLYRRFIAYKNYRRVHGQEATLKHKMKVKRKAQADGVSYPLPRTSCETCKAPDCEETLLPLTSFCPSHILLDPDQKLFQACKEEGCNEPVLRVRGREHCPEHTSFDVDALQKLLESSLPEGVEVKEEPREFFDGMDDVAALGLDAIEPTNLFGLNQSGISTTGEADDDESTDSAMSDDGLPTDTALYDDEMPLSVAGSSNSRVQSDATSSLREPQQHHQQQHQEPSRENPQRGPGVSALGHGGGVSTAASVNKDTSNFEALKGRSVRIVGGQQVQLQVTRQMSTALQSAPEYILENHGAGQT</sequence>
<dbReference type="GO" id="GO:0044545">
    <property type="term" value="C:NSL complex"/>
    <property type="evidence" value="ECO:0007669"/>
    <property type="project" value="TreeGrafter"/>
</dbReference>
<keyword evidence="7" id="KW-0156">Chromatin regulator</keyword>
<evidence type="ECO:0000256" key="7">
    <source>
        <dbReference type="ARBA" id="ARBA00022853"/>
    </source>
</evidence>
<accession>A0A7M7KJP2</accession>
<keyword evidence="9" id="KW-0539">Nucleus</keyword>
<evidence type="ECO:0000256" key="14">
    <source>
        <dbReference type="SAM" id="MobiDB-lite"/>
    </source>
</evidence>
<evidence type="ECO:0000256" key="6">
    <source>
        <dbReference type="ARBA" id="ARBA00022843"/>
    </source>
</evidence>
<dbReference type="Proteomes" id="UP000594260">
    <property type="component" value="Unplaced"/>
</dbReference>
<dbReference type="GO" id="GO:0005739">
    <property type="term" value="C:mitochondrion"/>
    <property type="evidence" value="ECO:0007669"/>
    <property type="project" value="UniProtKB-SubCell"/>
</dbReference>
<evidence type="ECO:0000256" key="1">
    <source>
        <dbReference type="ARBA" id="ARBA00004123"/>
    </source>
</evidence>
<organism evidence="16 17">
    <name type="scientific">Varroa destructor</name>
    <name type="common">Honeybee mite</name>
    <dbReference type="NCBI Taxonomy" id="109461"/>
    <lineage>
        <taxon>Eukaryota</taxon>
        <taxon>Metazoa</taxon>
        <taxon>Ecdysozoa</taxon>
        <taxon>Arthropoda</taxon>
        <taxon>Chelicerata</taxon>
        <taxon>Arachnida</taxon>
        <taxon>Acari</taxon>
        <taxon>Parasitiformes</taxon>
        <taxon>Mesostigmata</taxon>
        <taxon>Gamasina</taxon>
        <taxon>Dermanyssoidea</taxon>
        <taxon>Varroidae</taxon>
        <taxon>Varroa</taxon>
    </lineage>
</organism>
<dbReference type="PANTHER" id="PTHR13453:SF1">
    <property type="entry name" value="KAT8 REGULATORY NSL COMPLEX SUBUNIT 2"/>
    <property type="match status" value="1"/>
</dbReference>
<evidence type="ECO:0000256" key="12">
    <source>
        <dbReference type="ARBA" id="ARBA00093359"/>
    </source>
</evidence>